<dbReference type="Pfam" id="PF02837">
    <property type="entry name" value="Glyco_hydro_2_N"/>
    <property type="match status" value="1"/>
</dbReference>
<gene>
    <name evidence="8" type="ORF">ACFPFO_07270</name>
</gene>
<dbReference type="SUPFAM" id="SSF49303">
    <property type="entry name" value="beta-Galactosidase/glucuronidase domain"/>
    <property type="match status" value="1"/>
</dbReference>
<proteinExistence type="inferred from homology"/>
<evidence type="ECO:0000256" key="3">
    <source>
        <dbReference type="ARBA" id="ARBA00023295"/>
    </source>
</evidence>
<dbReference type="SUPFAM" id="SSF49785">
    <property type="entry name" value="Galactose-binding domain-like"/>
    <property type="match status" value="1"/>
</dbReference>
<feature type="region of interest" description="Disordered" evidence="4">
    <location>
        <begin position="669"/>
        <end position="706"/>
    </location>
</feature>
<dbReference type="AlphaFoldDB" id="A0ABD5QCW4"/>
<feature type="domain" description="Glycoside hydrolase family 2 immunoglobulin-like beta-sandwich" evidence="5">
    <location>
        <begin position="165"/>
        <end position="265"/>
    </location>
</feature>
<dbReference type="EMBL" id="JBHSJG010000028">
    <property type="protein sequence ID" value="MFC4987563.1"/>
    <property type="molecule type" value="Genomic_DNA"/>
</dbReference>
<feature type="compositionally biased region" description="Basic and acidic residues" evidence="4">
    <location>
        <begin position="682"/>
        <end position="693"/>
    </location>
</feature>
<evidence type="ECO:0000259" key="6">
    <source>
        <dbReference type="Pfam" id="PF02836"/>
    </source>
</evidence>
<keyword evidence="9" id="KW-1185">Reference proteome</keyword>
<evidence type="ECO:0000256" key="4">
    <source>
        <dbReference type="SAM" id="MobiDB-lite"/>
    </source>
</evidence>
<dbReference type="InterPro" id="IPR008979">
    <property type="entry name" value="Galactose-bd-like_sf"/>
</dbReference>
<dbReference type="Gene3D" id="3.20.20.80">
    <property type="entry name" value="Glycosidases"/>
    <property type="match status" value="1"/>
</dbReference>
<dbReference type="Gene3D" id="2.60.120.260">
    <property type="entry name" value="Galactose-binding domain-like"/>
    <property type="match status" value="1"/>
</dbReference>
<dbReference type="PANTHER" id="PTHR42732:SF3">
    <property type="entry name" value="HYDROLASE"/>
    <property type="match status" value="1"/>
</dbReference>
<keyword evidence="2 8" id="KW-0378">Hydrolase</keyword>
<sequence length="880" mass="97056">MSNHRRETPLTGSWEFVTDPDDEGRTAGWSEPGADWPDRATTVEVPHAWQELDAYREYTGRAWYRRTFAADPGAGERVLLRFGAVDYEATVRVNGKEVGSNRGGYLPFAVDATDAATAGENELVVEVVDPDDLSEIPHGKQGEPWYTRVSGIWQPVSLEVVPALRVAGLRATPDLADDSVSVAVDVIGSGTTGTTALSAAIELRREGDVVASADAPIERGQGSTTIALADPDYWSPEEPALYDVGVALEREGEVVDCYEDYFGMRSVDVDDGQVHLNGEPYPIRGALDQGYYPETFYRPFEPDLFAREVEIAKDLGFNLLRKHIKPAHPDFLEAADRQGLLVWEEPANPTVHTERSRREVRDQLFGMMDRDYNHPSVVVWSLYNEEWGIGNPQGLDDETSLWDDEDKQEYLVDLYEETRECDPTRLVCDNSGWAHVATDVNDYHEYFVSPDRAGAWDDRLEALATSPEENYAATETDPAAAPLIVSEFGTWGMCDAPAIEEFYGGRPPWYDHEFLDGLKRPAGYRGRFEASPLPDVFDDWSDLATAWQYREYRSIKDVIERMRVHSGVDGYVITEFSDIEWEFNGLLDYRREPKAFAEEFARINSPRLLRIDPASHAIEAGGELRADLVVVNDSADPIEGDVEWSVFEKSGTIPVEVPAFATERIEGAVSAPVPSSETPLGDEVRVSHPRAPDNDEPITVVPEPAPGNDLTVYADGEALASRVAALGFETADALEAADAAAVVDPDESVRAYAESGGRVVVVPDADGSMADDEFFAYRELPETESWNLVASLLYAVDLPEYVDRVPGWELKGCYPYAVAMEVDGDEVRLGYLEGWLSNRAAAVSTREVGDGTVTACTLRVGSGDQPVGRALLADLLEGLP</sequence>
<feature type="domain" description="Glycosyl hydrolases family 2 sugar binding" evidence="7">
    <location>
        <begin position="11"/>
        <end position="160"/>
    </location>
</feature>
<dbReference type="InterPro" id="IPR006102">
    <property type="entry name" value="Ig-like_GH2"/>
</dbReference>
<dbReference type="PANTHER" id="PTHR42732">
    <property type="entry name" value="BETA-GALACTOSIDASE"/>
    <property type="match status" value="1"/>
</dbReference>
<keyword evidence="3" id="KW-0326">Glycosidase</keyword>
<protein>
    <submittedName>
        <fullName evidence="8">Glycoside hydrolase family 2 protein</fullName>
    </submittedName>
</protein>
<dbReference type="InterPro" id="IPR006103">
    <property type="entry name" value="Glyco_hydro_2_cat"/>
</dbReference>
<dbReference type="Pfam" id="PF00703">
    <property type="entry name" value="Glyco_hydro_2"/>
    <property type="match status" value="1"/>
</dbReference>
<comment type="similarity">
    <text evidence="1">Belongs to the glycosyl hydrolase 2 family.</text>
</comment>
<evidence type="ECO:0000313" key="8">
    <source>
        <dbReference type="EMBL" id="MFC4987563.1"/>
    </source>
</evidence>
<dbReference type="Gene3D" id="2.60.40.10">
    <property type="entry name" value="Immunoglobulins"/>
    <property type="match status" value="1"/>
</dbReference>
<evidence type="ECO:0000256" key="2">
    <source>
        <dbReference type="ARBA" id="ARBA00022801"/>
    </source>
</evidence>
<dbReference type="InterPro" id="IPR051913">
    <property type="entry name" value="GH2_Domain-Containing"/>
</dbReference>
<comment type="caution">
    <text evidence="8">The sequence shown here is derived from an EMBL/GenBank/DDBJ whole genome shotgun (WGS) entry which is preliminary data.</text>
</comment>
<feature type="region of interest" description="Disordered" evidence="4">
    <location>
        <begin position="1"/>
        <end position="39"/>
    </location>
</feature>
<dbReference type="InterPro" id="IPR036156">
    <property type="entry name" value="Beta-gal/glucu_dom_sf"/>
</dbReference>
<name>A0ABD5QCW4_9EURY</name>
<evidence type="ECO:0000259" key="7">
    <source>
        <dbReference type="Pfam" id="PF02837"/>
    </source>
</evidence>
<feature type="domain" description="Glycoside hydrolase family 2 catalytic" evidence="6">
    <location>
        <begin position="267"/>
        <end position="490"/>
    </location>
</feature>
<dbReference type="SUPFAM" id="SSF51445">
    <property type="entry name" value="(Trans)glycosidases"/>
    <property type="match status" value="1"/>
</dbReference>
<dbReference type="Proteomes" id="UP001595925">
    <property type="component" value="Unassembled WGS sequence"/>
</dbReference>
<dbReference type="InterPro" id="IPR017853">
    <property type="entry name" value="GH"/>
</dbReference>
<dbReference type="RefSeq" id="WP_224828116.1">
    <property type="nucleotide sequence ID" value="NZ_JAIVEF010000004.1"/>
</dbReference>
<accession>A0ABD5QCW4</accession>
<reference evidence="8 9" key="1">
    <citation type="journal article" date="2019" name="Int. J. Syst. Evol. Microbiol.">
        <title>The Global Catalogue of Microorganisms (GCM) 10K type strain sequencing project: providing services to taxonomists for standard genome sequencing and annotation.</title>
        <authorList>
            <consortium name="The Broad Institute Genomics Platform"/>
            <consortium name="The Broad Institute Genome Sequencing Center for Infectious Disease"/>
            <person name="Wu L."/>
            <person name="Ma J."/>
        </authorList>
    </citation>
    <scope>NUCLEOTIDE SEQUENCE [LARGE SCALE GENOMIC DNA]</scope>
    <source>
        <strain evidence="8 9">CGMCC 1.15824</strain>
    </source>
</reference>
<evidence type="ECO:0000313" key="9">
    <source>
        <dbReference type="Proteomes" id="UP001595925"/>
    </source>
</evidence>
<evidence type="ECO:0000256" key="1">
    <source>
        <dbReference type="ARBA" id="ARBA00007401"/>
    </source>
</evidence>
<dbReference type="InterPro" id="IPR006104">
    <property type="entry name" value="Glyco_hydro_2_N"/>
</dbReference>
<organism evidence="8 9">
    <name type="scientific">Saliphagus infecundisoli</name>
    <dbReference type="NCBI Taxonomy" id="1849069"/>
    <lineage>
        <taxon>Archaea</taxon>
        <taxon>Methanobacteriati</taxon>
        <taxon>Methanobacteriota</taxon>
        <taxon>Stenosarchaea group</taxon>
        <taxon>Halobacteria</taxon>
        <taxon>Halobacteriales</taxon>
        <taxon>Natrialbaceae</taxon>
        <taxon>Saliphagus</taxon>
    </lineage>
</organism>
<dbReference type="Pfam" id="PF02836">
    <property type="entry name" value="Glyco_hydro_2_C"/>
    <property type="match status" value="1"/>
</dbReference>
<dbReference type="InterPro" id="IPR013783">
    <property type="entry name" value="Ig-like_fold"/>
</dbReference>
<evidence type="ECO:0000259" key="5">
    <source>
        <dbReference type="Pfam" id="PF00703"/>
    </source>
</evidence>
<dbReference type="GO" id="GO:0016798">
    <property type="term" value="F:hydrolase activity, acting on glycosyl bonds"/>
    <property type="evidence" value="ECO:0007669"/>
    <property type="project" value="UniProtKB-KW"/>
</dbReference>